<feature type="transmembrane region" description="Helical" evidence="1">
    <location>
        <begin position="46"/>
        <end position="64"/>
    </location>
</feature>
<evidence type="ECO:0000313" key="3">
    <source>
        <dbReference type="Proteomes" id="UP000310016"/>
    </source>
</evidence>
<keyword evidence="1" id="KW-0812">Transmembrane</keyword>
<keyword evidence="1" id="KW-1133">Transmembrane helix</keyword>
<feature type="transmembrane region" description="Helical" evidence="1">
    <location>
        <begin position="146"/>
        <end position="167"/>
    </location>
</feature>
<protein>
    <recommendedName>
        <fullName evidence="4">DNA gyrase subunit B</fullName>
    </recommendedName>
</protein>
<keyword evidence="1" id="KW-0472">Membrane</keyword>
<dbReference type="EMBL" id="SUMF01000035">
    <property type="protein sequence ID" value="TJZ65826.1"/>
    <property type="molecule type" value="Genomic_DNA"/>
</dbReference>
<comment type="caution">
    <text evidence="2">The sequence shown here is derived from an EMBL/GenBank/DDBJ whole genome shotgun (WGS) entry which is preliminary data.</text>
</comment>
<evidence type="ECO:0000256" key="1">
    <source>
        <dbReference type="SAM" id="Phobius"/>
    </source>
</evidence>
<feature type="transmembrane region" description="Helical" evidence="1">
    <location>
        <begin position="6"/>
        <end position="34"/>
    </location>
</feature>
<feature type="transmembrane region" description="Helical" evidence="1">
    <location>
        <begin position="121"/>
        <end position="140"/>
    </location>
</feature>
<dbReference type="AlphaFoldDB" id="A0A4U0PDG8"/>
<dbReference type="Proteomes" id="UP000310016">
    <property type="component" value="Unassembled WGS sequence"/>
</dbReference>
<organism evidence="2 3">
    <name type="scientific">Chitiniphilus eburneus</name>
    <dbReference type="NCBI Taxonomy" id="2571148"/>
    <lineage>
        <taxon>Bacteria</taxon>
        <taxon>Pseudomonadati</taxon>
        <taxon>Pseudomonadota</taxon>
        <taxon>Betaproteobacteria</taxon>
        <taxon>Neisseriales</taxon>
        <taxon>Chitinibacteraceae</taxon>
        <taxon>Chitiniphilus</taxon>
    </lineage>
</organism>
<dbReference type="OrthoDB" id="8537043at2"/>
<keyword evidence="3" id="KW-1185">Reference proteome</keyword>
<dbReference type="RefSeq" id="WP_136774808.1">
    <property type="nucleotide sequence ID" value="NZ_SUMF01000035.1"/>
</dbReference>
<sequence>MHPVMILLGVLAPLAFMACVALGLPLWWAGAALLPLALIRRDTRALARWIGPPAALLGLLTLLTRAEWPLRVYPVLNNTAWLALFAWSLHHPPTLIERIARLSEPDLSPAGVAYTRRVTQAWCGFFVVNGLIALATGLWADSRTWALYNGGIAYALMGAMFGGEWLVRRRVRAREAMRHG</sequence>
<evidence type="ECO:0000313" key="2">
    <source>
        <dbReference type="EMBL" id="TJZ65826.1"/>
    </source>
</evidence>
<name>A0A4U0PDG8_9NEIS</name>
<proteinExistence type="predicted"/>
<reference evidence="2 3" key="1">
    <citation type="submission" date="2019-04" db="EMBL/GenBank/DDBJ databases">
        <title>Chitiniphilus eburnea sp. nov., a novel chitinolytic bacterium isolated from aquaculture sludge.</title>
        <authorList>
            <person name="Sheng M."/>
        </authorList>
    </citation>
    <scope>NUCLEOTIDE SEQUENCE [LARGE SCALE GENOMIC DNA]</scope>
    <source>
        <strain evidence="2 3">HX-2-15</strain>
    </source>
</reference>
<gene>
    <name evidence="2" type="ORF">FAZ21_17935</name>
</gene>
<evidence type="ECO:0008006" key="4">
    <source>
        <dbReference type="Google" id="ProtNLM"/>
    </source>
</evidence>
<accession>A0A4U0PDG8</accession>